<evidence type="ECO:0000313" key="4">
    <source>
        <dbReference type="Proteomes" id="UP000032180"/>
    </source>
</evidence>
<dbReference type="InterPro" id="IPR002902">
    <property type="entry name" value="GNK2"/>
</dbReference>
<protein>
    <recommendedName>
        <fullName evidence="2">Gnk2-homologous domain-containing protein</fullName>
    </recommendedName>
</protein>
<evidence type="ECO:0000256" key="1">
    <source>
        <dbReference type="SAM" id="SignalP"/>
    </source>
</evidence>
<feature type="domain" description="Gnk2-homologous" evidence="2">
    <location>
        <begin position="118"/>
        <end position="224"/>
    </location>
</feature>
<organism evidence="3 4">
    <name type="scientific">Leersia perrieri</name>
    <dbReference type="NCBI Taxonomy" id="77586"/>
    <lineage>
        <taxon>Eukaryota</taxon>
        <taxon>Viridiplantae</taxon>
        <taxon>Streptophyta</taxon>
        <taxon>Embryophyta</taxon>
        <taxon>Tracheophyta</taxon>
        <taxon>Spermatophyta</taxon>
        <taxon>Magnoliopsida</taxon>
        <taxon>Liliopsida</taxon>
        <taxon>Poales</taxon>
        <taxon>Poaceae</taxon>
        <taxon>BOP clade</taxon>
        <taxon>Oryzoideae</taxon>
        <taxon>Oryzeae</taxon>
        <taxon>Oryzinae</taxon>
        <taxon>Leersia</taxon>
    </lineage>
</organism>
<name>A0A0D9W411_9ORYZ</name>
<feature type="chain" id="PRO_5002348588" description="Gnk2-homologous domain-containing protein" evidence="1">
    <location>
        <begin position="28"/>
        <end position="237"/>
    </location>
</feature>
<reference evidence="3 4" key="1">
    <citation type="submission" date="2012-08" db="EMBL/GenBank/DDBJ databases">
        <title>Oryza genome evolution.</title>
        <authorList>
            <person name="Wing R.A."/>
        </authorList>
    </citation>
    <scope>NUCLEOTIDE SEQUENCE</scope>
</reference>
<dbReference type="AlphaFoldDB" id="A0A0D9W411"/>
<evidence type="ECO:0000259" key="2">
    <source>
        <dbReference type="PROSITE" id="PS51473"/>
    </source>
</evidence>
<feature type="signal peptide" evidence="1">
    <location>
        <begin position="1"/>
        <end position="27"/>
    </location>
</feature>
<sequence length="237" mass="26734">MSLSSSFCYYTILLIIMEVGMIISDRAKPTIDVEPTIFTCPKTNFRLTPLSSMSGSLFQANMLSLLADIPSVPSPTGFASLSHGDGYDRAIRNHTRRLHNVPPYCGALHSAPLQRHLRGLHLVRPVHHQNDARKTYNPQWIDKIHNTTKIVHKFYSLMISLTTQAVNESWIFATGSAVYDTNPPSGITRTLYEMVQYGSGCCWGALGGTTYNYGCYMRYAVYPFLALRHRLQWIPSR</sequence>
<proteinExistence type="predicted"/>
<dbReference type="Gramene" id="LPERR04G06660.1">
    <property type="protein sequence ID" value="LPERR04G06660.1"/>
    <property type="gene ID" value="LPERR04G06660"/>
</dbReference>
<dbReference type="PROSITE" id="PS51473">
    <property type="entry name" value="GNK2"/>
    <property type="match status" value="1"/>
</dbReference>
<accession>A0A0D9W411</accession>
<keyword evidence="4" id="KW-1185">Reference proteome</keyword>
<dbReference type="EnsemblPlants" id="LPERR04G06660.1">
    <property type="protein sequence ID" value="LPERR04G06660.1"/>
    <property type="gene ID" value="LPERR04G06660"/>
</dbReference>
<dbReference type="HOGENOM" id="CLU_1172161_0_0_1"/>
<reference evidence="3" key="3">
    <citation type="submission" date="2015-04" db="UniProtKB">
        <authorList>
            <consortium name="EnsemblPlants"/>
        </authorList>
    </citation>
    <scope>IDENTIFICATION</scope>
</reference>
<dbReference type="Proteomes" id="UP000032180">
    <property type="component" value="Chromosome 4"/>
</dbReference>
<reference evidence="4" key="2">
    <citation type="submission" date="2013-12" db="EMBL/GenBank/DDBJ databases">
        <authorList>
            <person name="Yu Y."/>
            <person name="Lee S."/>
            <person name="de Baynast K."/>
            <person name="Wissotski M."/>
            <person name="Liu L."/>
            <person name="Talag J."/>
            <person name="Goicoechea J."/>
            <person name="Angelova A."/>
            <person name="Jetty R."/>
            <person name="Kudrna D."/>
            <person name="Golser W."/>
            <person name="Rivera L."/>
            <person name="Zhang J."/>
            <person name="Wing R."/>
        </authorList>
    </citation>
    <scope>NUCLEOTIDE SEQUENCE</scope>
</reference>
<dbReference type="STRING" id="77586.A0A0D9W411"/>
<evidence type="ECO:0000313" key="3">
    <source>
        <dbReference type="EnsemblPlants" id="LPERR04G06660.1"/>
    </source>
</evidence>
<keyword evidence="1" id="KW-0732">Signal</keyword>